<evidence type="ECO:0000256" key="1">
    <source>
        <dbReference type="SAM" id="MobiDB-lite"/>
    </source>
</evidence>
<evidence type="ECO:0000313" key="3">
    <source>
        <dbReference type="Proteomes" id="UP001479436"/>
    </source>
</evidence>
<feature type="region of interest" description="Disordered" evidence="1">
    <location>
        <begin position="471"/>
        <end position="643"/>
    </location>
</feature>
<dbReference type="Pfam" id="PF03999">
    <property type="entry name" value="MAP65_ASE1"/>
    <property type="match status" value="1"/>
</dbReference>
<proteinExistence type="predicted"/>
<gene>
    <name evidence="2" type="ORF">K7432_004846</name>
</gene>
<feature type="compositionally biased region" description="Polar residues" evidence="1">
    <location>
        <begin position="613"/>
        <end position="629"/>
    </location>
</feature>
<feature type="compositionally biased region" description="Low complexity" evidence="1">
    <location>
        <begin position="503"/>
        <end position="539"/>
    </location>
</feature>
<dbReference type="Gene3D" id="1.20.58.1520">
    <property type="match status" value="1"/>
</dbReference>
<sequence length="643" mass="74559">MELFQPRLEQLVYIWTDLGLLRNSTRERPEWVKLKLKPALDALDQLIMKESFQRELLIANLDDTKVSVEEKCKLLGRNVDLYIGHNFSTYHTLYPSYLRLCELDEMLGEEINRNKTSLRNYHEQLKTLTMELRTPEKLPSLILNDFSNATVIFLRTLVEELSQIKSERLRTFNNTVGNLYEAWETLEFTATDPLEEELITLFEKTRSNLKIEILEEHSWYSPTLQDPLNLTLDCIELLKSKQLQYCVDFNERKQHRERISSYITRLYDDLEVPVNEQKTFRRGFDEKVISEMVLELNQLRQSLLASLDSIIEEYKSKLTNLWEKCQVDQDERDRTIERILEGVDKVERGKILQVEMERLDQIYNKCLKIFQTMKERKELIQKMIDFEKTASDPKRLFRSSFQLNEEERWRKTAYPNLLKFEEQLIDAIMIYENEENTPFMHNGVPYLETLHNEIADRPVNLSVFGFVNGQSTKPRSGVNSASSSLNNSPAGSPMIGRERDRCSSPLTRGSSRPPSSLRSMSPSNALKMTGTRRTNTNGRVTPSNRHSMYSSNHRRESIDSTASSESNSRRQSIQANTMPRFKSPTPKQLPSPSISSNQSTLKKGQKSVFKRLSITNIFGDKNSTVSSPAQARRLSVASNSSEC</sequence>
<dbReference type="InterPro" id="IPR007145">
    <property type="entry name" value="MAP65_Ase1_PRC1"/>
</dbReference>
<name>A0ABR2WXN7_9FUNG</name>
<feature type="compositionally biased region" description="Polar residues" evidence="1">
    <location>
        <begin position="585"/>
        <end position="602"/>
    </location>
</feature>
<feature type="compositionally biased region" description="Polar residues" evidence="1">
    <location>
        <begin position="559"/>
        <end position="577"/>
    </location>
</feature>
<feature type="compositionally biased region" description="Low complexity" evidence="1">
    <location>
        <begin position="476"/>
        <end position="493"/>
    </location>
</feature>
<organism evidence="2 3">
    <name type="scientific">Basidiobolus ranarum</name>
    <dbReference type="NCBI Taxonomy" id="34480"/>
    <lineage>
        <taxon>Eukaryota</taxon>
        <taxon>Fungi</taxon>
        <taxon>Fungi incertae sedis</taxon>
        <taxon>Zoopagomycota</taxon>
        <taxon>Entomophthoromycotina</taxon>
        <taxon>Basidiobolomycetes</taxon>
        <taxon>Basidiobolales</taxon>
        <taxon>Basidiobolaceae</taxon>
        <taxon>Basidiobolus</taxon>
    </lineage>
</organism>
<evidence type="ECO:0000313" key="2">
    <source>
        <dbReference type="EMBL" id="KAK9766226.1"/>
    </source>
</evidence>
<protein>
    <submittedName>
        <fullName evidence="2">Uncharacterized protein</fullName>
    </submittedName>
</protein>
<dbReference type="PANTHER" id="PTHR19321">
    <property type="entry name" value="PROTEIN REGULATOR OF CYTOKINESIS 1 PRC1-RELATED"/>
    <property type="match status" value="1"/>
</dbReference>
<dbReference type="PANTHER" id="PTHR19321:SF41">
    <property type="entry name" value="FASCETTO-RELATED"/>
    <property type="match status" value="1"/>
</dbReference>
<dbReference type="Proteomes" id="UP001479436">
    <property type="component" value="Unassembled WGS sequence"/>
</dbReference>
<accession>A0ABR2WXN7</accession>
<comment type="caution">
    <text evidence="2">The sequence shown here is derived from an EMBL/GenBank/DDBJ whole genome shotgun (WGS) entry which is preliminary data.</text>
</comment>
<feature type="compositionally biased region" description="Polar residues" evidence="1">
    <location>
        <begin position="540"/>
        <end position="551"/>
    </location>
</feature>
<dbReference type="EMBL" id="JASJQH010000176">
    <property type="protein sequence ID" value="KAK9766226.1"/>
    <property type="molecule type" value="Genomic_DNA"/>
</dbReference>
<reference evidence="2 3" key="1">
    <citation type="submission" date="2023-04" db="EMBL/GenBank/DDBJ databases">
        <title>Genome of Basidiobolus ranarum AG-B5.</title>
        <authorList>
            <person name="Stajich J.E."/>
            <person name="Carter-House D."/>
            <person name="Gryganskyi A."/>
        </authorList>
    </citation>
    <scope>NUCLEOTIDE SEQUENCE [LARGE SCALE GENOMIC DNA]</scope>
    <source>
        <strain evidence="2 3">AG-B5</strain>
    </source>
</reference>
<keyword evidence="3" id="KW-1185">Reference proteome</keyword>